<evidence type="ECO:0000313" key="4">
    <source>
        <dbReference type="Proteomes" id="UP000253083"/>
    </source>
</evidence>
<dbReference type="EMBL" id="QNRT01000002">
    <property type="protein sequence ID" value="RBP51040.1"/>
    <property type="molecule type" value="Genomic_DNA"/>
</dbReference>
<evidence type="ECO:0000259" key="1">
    <source>
        <dbReference type="Pfam" id="PF13847"/>
    </source>
</evidence>
<dbReference type="InterPro" id="IPR053173">
    <property type="entry name" value="SAM-binding_MTase"/>
</dbReference>
<keyword evidence="3" id="KW-0489">Methyltransferase</keyword>
<dbReference type="AlphaFoldDB" id="A0A395JQP5"/>
<keyword evidence="3" id="KW-0808">Transferase</keyword>
<dbReference type="RefSeq" id="WP_211316927.1">
    <property type="nucleotide sequence ID" value="NZ_QNRT01000002.1"/>
</dbReference>
<dbReference type="InterPro" id="IPR048711">
    <property type="entry name" value="WHD_Rv2258c"/>
</dbReference>
<name>A0A395JQP5_9GAMM</name>
<keyword evidence="4" id="KW-1185">Reference proteome</keyword>
<feature type="domain" description="S-adenosylmethionine-dependent methyltransferase Rv2258c-like winged HTH" evidence="2">
    <location>
        <begin position="27"/>
        <end position="94"/>
    </location>
</feature>
<dbReference type="PANTHER" id="PTHR45128:SF2">
    <property type="entry name" value="METHYLTRANSFERASE DOMAIN-CONTAINING PROTEIN"/>
    <property type="match status" value="1"/>
</dbReference>
<feature type="domain" description="Methyltransferase" evidence="1">
    <location>
        <begin position="172"/>
        <end position="284"/>
    </location>
</feature>
<dbReference type="SUPFAM" id="SSF53335">
    <property type="entry name" value="S-adenosyl-L-methionine-dependent methyltransferases"/>
    <property type="match status" value="1"/>
</dbReference>
<comment type="caution">
    <text evidence="3">The sequence shown here is derived from an EMBL/GenBank/DDBJ whole genome shotgun (WGS) entry which is preliminary data.</text>
</comment>
<dbReference type="CDD" id="cd02440">
    <property type="entry name" value="AdoMet_MTases"/>
    <property type="match status" value="1"/>
</dbReference>
<sequence>MDINEEKFNQLFGKVFADIGGAMGLFMAYMGDQAGIYKALDQAGACTAEVLAQKANVDERYLLEWLSANAAAGYIDYNPQTSEFGLSPEQAALFAHEGEPTCLQGFFQSVITQVMESETAIETLKTGEGRAWGDHNPGCFCGTDRFFRPGYQVNLIANWIPAMQGVDEKLQQGGKVADIGCGRGSSSLLMAQHYPNSTVHGYDFHQPSIDAAKAKALAAGISNVEFHTISAKEITDRDFDFVCIFDALHDMGDPVGAAANIKQCMKEDGSFMLVEPLANDSLEENLNLLGAIFYGFSTTVCVPASRAQEVGLGLGAQAGEKKLTDVLTQAGFGNVRRATETATNMVIEARF</sequence>
<dbReference type="GO" id="GO:0008168">
    <property type="term" value="F:methyltransferase activity"/>
    <property type="evidence" value="ECO:0007669"/>
    <property type="project" value="UniProtKB-KW"/>
</dbReference>
<protein>
    <submittedName>
        <fullName evidence="3">Methyltransferase family protein</fullName>
    </submittedName>
</protein>
<evidence type="ECO:0000259" key="2">
    <source>
        <dbReference type="Pfam" id="PF21320"/>
    </source>
</evidence>
<dbReference type="InterPro" id="IPR029063">
    <property type="entry name" value="SAM-dependent_MTases_sf"/>
</dbReference>
<proteinExistence type="predicted"/>
<dbReference type="PANTHER" id="PTHR45128">
    <property type="entry name" value="METHYLTRANSFERASE TYPE 11"/>
    <property type="match status" value="1"/>
</dbReference>
<dbReference type="Gene3D" id="3.40.50.150">
    <property type="entry name" value="Vaccinia Virus protein VP39"/>
    <property type="match status" value="1"/>
</dbReference>
<dbReference type="GO" id="GO:0032259">
    <property type="term" value="P:methylation"/>
    <property type="evidence" value="ECO:0007669"/>
    <property type="project" value="UniProtKB-KW"/>
</dbReference>
<dbReference type="InParanoid" id="A0A395JQP5"/>
<dbReference type="Pfam" id="PF13847">
    <property type="entry name" value="Methyltransf_31"/>
    <property type="match status" value="1"/>
</dbReference>
<accession>A0A395JQP5</accession>
<dbReference type="Proteomes" id="UP000253083">
    <property type="component" value="Unassembled WGS sequence"/>
</dbReference>
<gene>
    <name evidence="3" type="ORF">DFR28_102459</name>
</gene>
<dbReference type="Pfam" id="PF21320">
    <property type="entry name" value="WHD_Rv2258c"/>
    <property type="match status" value="1"/>
</dbReference>
<reference evidence="3 4" key="1">
    <citation type="submission" date="2018-06" db="EMBL/GenBank/DDBJ databases">
        <title>Genomic Encyclopedia of Type Strains, Phase IV (KMG-IV): sequencing the most valuable type-strain genomes for metagenomic binning, comparative biology and taxonomic classification.</title>
        <authorList>
            <person name="Goeker M."/>
        </authorList>
    </citation>
    <scope>NUCLEOTIDE SEQUENCE [LARGE SCALE GENOMIC DNA]</scope>
    <source>
        <strain evidence="3 4">DSM 24032</strain>
    </source>
</reference>
<dbReference type="InterPro" id="IPR025714">
    <property type="entry name" value="Methyltranfer_dom"/>
</dbReference>
<organism evidence="3 4">
    <name type="scientific">Arenicella xantha</name>
    <dbReference type="NCBI Taxonomy" id="644221"/>
    <lineage>
        <taxon>Bacteria</taxon>
        <taxon>Pseudomonadati</taxon>
        <taxon>Pseudomonadota</taxon>
        <taxon>Gammaproteobacteria</taxon>
        <taxon>Arenicellales</taxon>
        <taxon>Arenicellaceae</taxon>
        <taxon>Arenicella</taxon>
    </lineage>
</organism>
<evidence type="ECO:0000313" key="3">
    <source>
        <dbReference type="EMBL" id="RBP51040.1"/>
    </source>
</evidence>